<organism evidence="2 3">
    <name type="scientific">Truncatella angustata</name>
    <dbReference type="NCBI Taxonomy" id="152316"/>
    <lineage>
        <taxon>Eukaryota</taxon>
        <taxon>Fungi</taxon>
        <taxon>Dikarya</taxon>
        <taxon>Ascomycota</taxon>
        <taxon>Pezizomycotina</taxon>
        <taxon>Sordariomycetes</taxon>
        <taxon>Xylariomycetidae</taxon>
        <taxon>Amphisphaeriales</taxon>
        <taxon>Sporocadaceae</taxon>
        <taxon>Truncatella</taxon>
    </lineage>
</organism>
<dbReference type="AlphaFoldDB" id="A0A9P8UTF1"/>
<gene>
    <name evidence="2" type="ORF">BKA67DRAFT_556706</name>
</gene>
<evidence type="ECO:0000313" key="3">
    <source>
        <dbReference type="Proteomes" id="UP000758603"/>
    </source>
</evidence>
<dbReference type="EMBL" id="JAGPXC010000002">
    <property type="protein sequence ID" value="KAH6657908.1"/>
    <property type="molecule type" value="Genomic_DNA"/>
</dbReference>
<dbReference type="Proteomes" id="UP000758603">
    <property type="component" value="Unassembled WGS sequence"/>
</dbReference>
<dbReference type="RefSeq" id="XP_045962142.1">
    <property type="nucleotide sequence ID" value="XM_046102174.1"/>
</dbReference>
<feature type="compositionally biased region" description="Basic and acidic residues" evidence="1">
    <location>
        <begin position="128"/>
        <end position="139"/>
    </location>
</feature>
<accession>A0A9P8UTF1</accession>
<feature type="compositionally biased region" description="Basic and acidic residues" evidence="1">
    <location>
        <begin position="149"/>
        <end position="160"/>
    </location>
</feature>
<feature type="region of interest" description="Disordered" evidence="1">
    <location>
        <begin position="116"/>
        <end position="168"/>
    </location>
</feature>
<name>A0A9P8UTF1_9PEZI</name>
<proteinExistence type="predicted"/>
<dbReference type="GeneID" id="70131066"/>
<comment type="caution">
    <text evidence="2">The sequence shown here is derived from an EMBL/GenBank/DDBJ whole genome shotgun (WGS) entry which is preliminary data.</text>
</comment>
<reference evidence="2" key="1">
    <citation type="journal article" date="2021" name="Nat. Commun.">
        <title>Genetic determinants of endophytism in the Arabidopsis root mycobiome.</title>
        <authorList>
            <person name="Mesny F."/>
            <person name="Miyauchi S."/>
            <person name="Thiergart T."/>
            <person name="Pickel B."/>
            <person name="Atanasova L."/>
            <person name="Karlsson M."/>
            <person name="Huettel B."/>
            <person name="Barry K.W."/>
            <person name="Haridas S."/>
            <person name="Chen C."/>
            <person name="Bauer D."/>
            <person name="Andreopoulos W."/>
            <person name="Pangilinan J."/>
            <person name="LaButti K."/>
            <person name="Riley R."/>
            <person name="Lipzen A."/>
            <person name="Clum A."/>
            <person name="Drula E."/>
            <person name="Henrissat B."/>
            <person name="Kohler A."/>
            <person name="Grigoriev I.V."/>
            <person name="Martin F.M."/>
            <person name="Hacquard S."/>
        </authorList>
    </citation>
    <scope>NUCLEOTIDE SEQUENCE</scope>
    <source>
        <strain evidence="2">MPI-SDFR-AT-0073</strain>
    </source>
</reference>
<dbReference type="OrthoDB" id="6220758at2759"/>
<sequence>MPKIFNPTPHLQIFTRQQFMQAVSARKFRKLPDAITSMHVANLYRYGTIGGARVCFSKSLGPSEWLKGGQLYRSSFQIRNNAHKVPPENETIVAGKKAKVDAHAPKENDTIQLPAGDAQIRPTESEEDIRADRAEDPLRTKTTIPAESATRKREGTEKAEVNISNNRK</sequence>
<evidence type="ECO:0000313" key="2">
    <source>
        <dbReference type="EMBL" id="KAH6657908.1"/>
    </source>
</evidence>
<evidence type="ECO:0000256" key="1">
    <source>
        <dbReference type="SAM" id="MobiDB-lite"/>
    </source>
</evidence>
<keyword evidence="3" id="KW-1185">Reference proteome</keyword>
<protein>
    <submittedName>
        <fullName evidence="2">Uncharacterized protein</fullName>
    </submittedName>
</protein>